<comment type="caution">
    <text evidence="2">The sequence shown here is derived from an EMBL/GenBank/DDBJ whole genome shotgun (WGS) entry which is preliminary data.</text>
</comment>
<dbReference type="InterPro" id="IPR039365">
    <property type="entry name" value="IS701-like"/>
</dbReference>
<feature type="domain" description="Transposase IS701-like DDE" evidence="1">
    <location>
        <begin position="39"/>
        <end position="243"/>
    </location>
</feature>
<dbReference type="PANTHER" id="PTHR33627">
    <property type="entry name" value="TRANSPOSASE"/>
    <property type="match status" value="1"/>
</dbReference>
<evidence type="ECO:0000313" key="2">
    <source>
        <dbReference type="EMBL" id="GAA2688229.1"/>
    </source>
</evidence>
<evidence type="ECO:0000313" key="3">
    <source>
        <dbReference type="Proteomes" id="UP001500994"/>
    </source>
</evidence>
<dbReference type="InterPro" id="IPR012337">
    <property type="entry name" value="RNaseH-like_sf"/>
</dbReference>
<evidence type="ECO:0000259" key="1">
    <source>
        <dbReference type="Pfam" id="PF13546"/>
    </source>
</evidence>
<dbReference type="SUPFAM" id="SSF53098">
    <property type="entry name" value="Ribonuclease H-like"/>
    <property type="match status" value="1"/>
</dbReference>
<dbReference type="Pfam" id="PF13546">
    <property type="entry name" value="DDE_5"/>
    <property type="match status" value="1"/>
</dbReference>
<sequence>MWTDDETVAAGHSIDPARWREAFEVAMGRIAGRFARVESRLRAGRLVLGLLSDLPRKNCWTIAEWAGEVTPHGMQHLLSRAVWDADAVRDDVREYVLEHLHDEAAVLVVDETGDVKKGTHTVAVQRQYTGTAGRIENSQVAVFLVYAGERGHAAVDRELYIPRSWTGAPDRCRAAGLGENTVFATKPELARTMIERFLDVGHHVGWVTGDEVYGGNPKLCTTLEERGIGYVFAVACSTEVSTQAGKFRADRLVERLPKRAWQKLSAGRGAKGHRFYDWAVIDLAGARPGHHQLLIRRNRSTGELAYFRCFLPQPVPLAELVRVAGSRWRVEETFQTEKGLAGLDEHQVRRYPSWPRWVTLAMLAHAFLVVVRADEHASNPAPDGLIPLSCNEIQRLFITLVVRPVHHAAHRLGWSDWRRRHQARSRTSHYRRQAATQT</sequence>
<protein>
    <submittedName>
        <fullName evidence="2">IS701 family transposase</fullName>
    </submittedName>
</protein>
<dbReference type="PANTHER" id="PTHR33627:SF1">
    <property type="entry name" value="TRANSPOSASE"/>
    <property type="match status" value="1"/>
</dbReference>
<reference evidence="2 3" key="1">
    <citation type="journal article" date="2019" name="Int. J. Syst. Evol. Microbiol.">
        <title>The Global Catalogue of Microorganisms (GCM) 10K type strain sequencing project: providing services to taxonomists for standard genome sequencing and annotation.</title>
        <authorList>
            <consortium name="The Broad Institute Genomics Platform"/>
            <consortium name="The Broad Institute Genome Sequencing Center for Infectious Disease"/>
            <person name="Wu L."/>
            <person name="Ma J."/>
        </authorList>
    </citation>
    <scope>NUCLEOTIDE SEQUENCE [LARGE SCALE GENOMIC DNA]</scope>
    <source>
        <strain evidence="2 3">JCM 16374</strain>
    </source>
</reference>
<dbReference type="EMBL" id="BAAARK010000043">
    <property type="protein sequence ID" value="GAA2688229.1"/>
    <property type="molecule type" value="Genomic_DNA"/>
</dbReference>
<dbReference type="InterPro" id="IPR038721">
    <property type="entry name" value="IS701-like_DDE_dom"/>
</dbReference>
<name>A0ABN3SZ06_9ACTN</name>
<gene>
    <name evidence="2" type="ORF">GCM10009864_72640</name>
</gene>
<dbReference type="NCBIfam" id="NF033540">
    <property type="entry name" value="transpos_IS701"/>
    <property type="match status" value="1"/>
</dbReference>
<keyword evidence="3" id="KW-1185">Reference proteome</keyword>
<dbReference type="Proteomes" id="UP001500994">
    <property type="component" value="Unassembled WGS sequence"/>
</dbReference>
<accession>A0ABN3SZ06</accession>
<organism evidence="2 3">
    <name type="scientific">Streptomyces lunalinharesii</name>
    <dbReference type="NCBI Taxonomy" id="333384"/>
    <lineage>
        <taxon>Bacteria</taxon>
        <taxon>Bacillati</taxon>
        <taxon>Actinomycetota</taxon>
        <taxon>Actinomycetes</taxon>
        <taxon>Kitasatosporales</taxon>
        <taxon>Streptomycetaceae</taxon>
        <taxon>Streptomyces</taxon>
    </lineage>
</organism>
<proteinExistence type="predicted"/>